<protein>
    <submittedName>
        <fullName evidence="2">Uncharacterized protein</fullName>
    </submittedName>
</protein>
<sequence length="234" mass="25383">MIRTRDLPKSAGQKSRRAIALGTASVRAGKNPSESNKAFDHTPTQGFCQHFGCPNDKKMSEGPASITKGQLATQNRVEPHRQPITRIPTTTHSMTGGTVKRQPHVRLAAPKVQGARHAEQVQNNSYDATVLDTLHQRPQHRRPSQNDLETADVQLYRVNPVFAQGLPPLSAGRLYARRPAQPCLCGASPARRPAQSPFCGASPRLDAPLNPVLCGASPRLDAPLNPLLRGVSPR</sequence>
<dbReference type="AlphaFoldDB" id="A0A833QYX4"/>
<feature type="region of interest" description="Disordered" evidence="1">
    <location>
        <begin position="1"/>
        <end position="79"/>
    </location>
</feature>
<comment type="caution">
    <text evidence="2">The sequence shown here is derived from an EMBL/GenBank/DDBJ whole genome shotgun (WGS) entry which is preliminary data.</text>
</comment>
<name>A0A833QYX4_9POAL</name>
<evidence type="ECO:0000313" key="3">
    <source>
        <dbReference type="Proteomes" id="UP000623129"/>
    </source>
</evidence>
<proteinExistence type="predicted"/>
<accession>A0A833QYX4</accession>
<reference evidence="2" key="1">
    <citation type="submission" date="2020-01" db="EMBL/GenBank/DDBJ databases">
        <title>Genome sequence of Kobresia littledalei, the first chromosome-level genome in the family Cyperaceae.</title>
        <authorList>
            <person name="Qu G."/>
        </authorList>
    </citation>
    <scope>NUCLEOTIDE SEQUENCE</scope>
    <source>
        <strain evidence="2">C.B.Clarke</strain>
        <tissue evidence="2">Leaf</tissue>
    </source>
</reference>
<gene>
    <name evidence="2" type="ORF">FCM35_KLT03590</name>
</gene>
<feature type="compositionally biased region" description="Polar residues" evidence="1">
    <location>
        <begin position="67"/>
        <end position="76"/>
    </location>
</feature>
<keyword evidence="3" id="KW-1185">Reference proteome</keyword>
<organism evidence="2 3">
    <name type="scientific">Carex littledalei</name>
    <dbReference type="NCBI Taxonomy" id="544730"/>
    <lineage>
        <taxon>Eukaryota</taxon>
        <taxon>Viridiplantae</taxon>
        <taxon>Streptophyta</taxon>
        <taxon>Embryophyta</taxon>
        <taxon>Tracheophyta</taxon>
        <taxon>Spermatophyta</taxon>
        <taxon>Magnoliopsida</taxon>
        <taxon>Liliopsida</taxon>
        <taxon>Poales</taxon>
        <taxon>Cyperaceae</taxon>
        <taxon>Cyperoideae</taxon>
        <taxon>Cariceae</taxon>
        <taxon>Carex</taxon>
        <taxon>Carex subgen. Euthyceras</taxon>
    </lineage>
</organism>
<dbReference type="EMBL" id="SWLB01000012">
    <property type="protein sequence ID" value="KAF3332184.1"/>
    <property type="molecule type" value="Genomic_DNA"/>
</dbReference>
<feature type="compositionally biased region" description="Polar residues" evidence="1">
    <location>
        <begin position="32"/>
        <end position="47"/>
    </location>
</feature>
<evidence type="ECO:0000313" key="2">
    <source>
        <dbReference type="EMBL" id="KAF3332184.1"/>
    </source>
</evidence>
<dbReference type="Proteomes" id="UP000623129">
    <property type="component" value="Unassembled WGS sequence"/>
</dbReference>
<evidence type="ECO:0000256" key="1">
    <source>
        <dbReference type="SAM" id="MobiDB-lite"/>
    </source>
</evidence>